<dbReference type="InterPro" id="IPR015590">
    <property type="entry name" value="Aldehyde_DH_dom"/>
</dbReference>
<dbReference type="InterPro" id="IPR016161">
    <property type="entry name" value="Ald_DH/histidinol_DH"/>
</dbReference>
<dbReference type="Gene3D" id="3.40.605.10">
    <property type="entry name" value="Aldehyde Dehydrogenase, Chain A, domain 1"/>
    <property type="match status" value="1"/>
</dbReference>
<reference evidence="3 4" key="1">
    <citation type="submission" date="2024-04" db="EMBL/GenBank/DDBJ databases">
        <title>Complete genome sequence of Nguyenibacter vanlangesis HBCM-1154, a strain capable of nitrogen fixation, IAA production, and phosphorus solubilization isolated from sugarcane soil.</title>
        <authorList>
            <person name="MY HANH P."/>
        </authorList>
    </citation>
    <scope>NUCLEOTIDE SEQUENCE [LARGE SCALE GENOMIC DNA]</scope>
    <source>
        <strain evidence="3 4">HBCM 1154</strain>
    </source>
</reference>
<accession>A0ABZ3D5F3</accession>
<sequence>MPYAGASNVKQVWLETGGKSLCLVFPDADLDAAARQRRWRTDVRSASWLSISSRPAGCFVRASHMGPVGRPFIPDRDRS</sequence>
<gene>
    <name evidence="3" type="ORF">AAC691_00515</name>
</gene>
<dbReference type="Pfam" id="PF00171">
    <property type="entry name" value="Aldedh"/>
    <property type="match status" value="1"/>
</dbReference>
<evidence type="ECO:0000256" key="1">
    <source>
        <dbReference type="ARBA" id="ARBA00023002"/>
    </source>
</evidence>
<evidence type="ECO:0000259" key="2">
    <source>
        <dbReference type="Pfam" id="PF00171"/>
    </source>
</evidence>
<name>A0ABZ3D5F3_9PROT</name>
<proteinExistence type="predicted"/>
<evidence type="ECO:0000313" key="3">
    <source>
        <dbReference type="EMBL" id="XAE43009.1"/>
    </source>
</evidence>
<dbReference type="Proteomes" id="UP001449795">
    <property type="component" value="Chromosome"/>
</dbReference>
<evidence type="ECO:0000313" key="4">
    <source>
        <dbReference type="Proteomes" id="UP001449795"/>
    </source>
</evidence>
<keyword evidence="1" id="KW-0560">Oxidoreductase</keyword>
<dbReference type="RefSeq" id="WP_342628609.1">
    <property type="nucleotide sequence ID" value="NZ_CP152276.1"/>
</dbReference>
<protein>
    <submittedName>
        <fullName evidence="3">Aldehyde dehydrogenase family protein</fullName>
    </submittedName>
</protein>
<dbReference type="SUPFAM" id="SSF53720">
    <property type="entry name" value="ALDH-like"/>
    <property type="match status" value="1"/>
</dbReference>
<organism evidence="3 4">
    <name type="scientific">Nguyenibacter vanlangensis</name>
    <dbReference type="NCBI Taxonomy" id="1216886"/>
    <lineage>
        <taxon>Bacteria</taxon>
        <taxon>Pseudomonadati</taxon>
        <taxon>Pseudomonadota</taxon>
        <taxon>Alphaproteobacteria</taxon>
        <taxon>Acetobacterales</taxon>
        <taxon>Acetobacteraceae</taxon>
        <taxon>Nguyenibacter</taxon>
    </lineage>
</organism>
<dbReference type="InterPro" id="IPR016162">
    <property type="entry name" value="Ald_DH_N"/>
</dbReference>
<dbReference type="EMBL" id="CP152276">
    <property type="protein sequence ID" value="XAE43009.1"/>
    <property type="molecule type" value="Genomic_DNA"/>
</dbReference>
<keyword evidence="4" id="KW-1185">Reference proteome</keyword>
<feature type="domain" description="Aldehyde dehydrogenase" evidence="2">
    <location>
        <begin position="6"/>
        <end position="36"/>
    </location>
</feature>